<evidence type="ECO:0000313" key="2">
    <source>
        <dbReference type="Proteomes" id="UP001056778"/>
    </source>
</evidence>
<dbReference type="EMBL" id="CM043023">
    <property type="protein sequence ID" value="KAI4455627.1"/>
    <property type="molecule type" value="Genomic_DNA"/>
</dbReference>
<organism evidence="1 2">
    <name type="scientific">Holotrichia oblita</name>
    <name type="common">Chafer beetle</name>
    <dbReference type="NCBI Taxonomy" id="644536"/>
    <lineage>
        <taxon>Eukaryota</taxon>
        <taxon>Metazoa</taxon>
        <taxon>Ecdysozoa</taxon>
        <taxon>Arthropoda</taxon>
        <taxon>Hexapoda</taxon>
        <taxon>Insecta</taxon>
        <taxon>Pterygota</taxon>
        <taxon>Neoptera</taxon>
        <taxon>Endopterygota</taxon>
        <taxon>Coleoptera</taxon>
        <taxon>Polyphaga</taxon>
        <taxon>Scarabaeiformia</taxon>
        <taxon>Scarabaeidae</taxon>
        <taxon>Melolonthinae</taxon>
        <taxon>Holotrichia</taxon>
    </lineage>
</organism>
<proteinExistence type="predicted"/>
<comment type="caution">
    <text evidence="1">The sequence shown here is derived from an EMBL/GenBank/DDBJ whole genome shotgun (WGS) entry which is preliminary data.</text>
</comment>
<dbReference type="Proteomes" id="UP001056778">
    <property type="component" value="Chromosome 9"/>
</dbReference>
<name>A0ACB9SPG5_HOLOL</name>
<sequence length="1625" mass="185847">MFNVLLRVPAPPVPYHLPCPARPVPPPCPARPVPPPCLARPVPPPCLARPVPPPCPARKKNVNVTLKLKLENKIFGIFNSKGCSIRKQKIIILKSSDEAEYDVEINLDESAFHRSSRTARTPPPRPPQSLQTVFPKVTSIESTSTPTVMLGAIPKRPVVSQTNLTIVTTTSALSSAPICSTIPSYETIDIFQRPKTAISQPQKQTRRNSPILPPEIPFDNDSSNMFGTADINKDKEFFFDRVQNTINRTPLTSRRGVSLQLNPHGTHQPIAPNNSIASILENKNPLIPKFIAPNSFDPLVDNPVVFLKEYKRVSNANGWDPYLQLCYFSNYLKGSAATWFRSFAKRHPNADWQETLKQFKIKFIGPSYEQDAEFRLASKRQLSDQGIIDYFYELVELCDEVNPDMPEQTVMRRIIAGLLPYYRHMITISRPKSLQELDELIASIAESERGGISHIQAVQEPLHKNAQMVENNRDRNTVESITSEITTLVLDKIRKELQHLPKTTNTANQGQVDNVNIDIVLDTGSCHNLIDKKYITTYDERSNLPTLLTVGNNIVNSIGIANVEVKLNSKLFKIQTLVVEGLPVPLILGYNFIKNHKMILDFNNNSVSFPSINSKINLGQNLLSFQNFLDTMKDSELTQTDNIAELDDSLFNLEGSFSLAHCISADLRMSAGIAKEFRCKFKNIRALRKQRRVPGRFIYLKVENKFIYYLVTKKHYYNKPTLQNLFSALIKVKRHMLSQKMYHLAIPKLGCGLDKLDWRIVRQMIYYIFNNCEINVVICYNKPKTLTCIAPTLDENSTTTWDLLPSNDVIEQSDIIKIRLVEDSIFDGDCIQKCKIKLDGNFCTNPNENYNIMLPRYSLLRQNKLELIDNVDLLHEEHSNDESTEDSYVKFPLPYNLRKHKKEDNLSKFKSIQDMTSETIHEPQIYTNLQNLREPTDTEIALDTNNVQHITAASTNEADCTITEPQNDSIITSSSNTISSQSLEIPYIQPEEEPSIEHCSNSRPWTKRSICPYCYQDVTHFPRHLSRHHNSEGAVKEILAMPLKNPKRKVLLDVLRRQGNYLNSNQSNVIRPIRRPRDLSEQNLEGKDLYVTCQDCLGYFKRDYLRRHRKKCALIKKSVLGRQNHLGEGQMLRIYSSNKEFYDSLRLKKEVLSIMRPDIISKTAANDVLICSYGENLLQKHKRPQIKTVVSNKMRELARLLINLKETTGIGSLIDVLVPEFFDNIILATKIISGYDTEAKTFKASSLALHMGTTLKQVCDVANKMIIKKSRFLVCEDPEKKLKNIKRLRHLIESQWNCEISSLALKNLKENQWQKPKLFPLTTDLIKFQEFVMQEAKDACENLKRRLQIKKEFRRLCENVLALTLLLNRKRISEVQYLTVKSYNNTDLSTKQQEEFLKTLSETERALTRNFKRVITGGKHTRPVPILFPKNIQNFIDVLLSLRQECVPETNDYLFPNPATNDKSLSGYHVLKKLATKSGVENQELFTSTRLRKQIATVLQVMNVNEKEMEQFATFMGHTKKPMKRITGKGVEYSGKTLDEIEFSDNVESDSESDSTLPAETQEGCRSPITVAGPSGIRHRQNQLCKEVEECSDSESGEYLLPFSNYVYIIIKQEEYEMHTCIISR</sequence>
<gene>
    <name evidence="1" type="ORF">MML48_9g00001218</name>
</gene>
<accession>A0ACB9SPG5</accession>
<protein>
    <submittedName>
        <fullName evidence="1">Retrotransposon gag protein</fullName>
    </submittedName>
</protein>
<keyword evidence="2" id="KW-1185">Reference proteome</keyword>
<reference evidence="1" key="1">
    <citation type="submission" date="2022-04" db="EMBL/GenBank/DDBJ databases">
        <title>Chromosome-scale genome assembly of Holotrichia oblita Faldermann.</title>
        <authorList>
            <person name="Rongchong L."/>
        </authorList>
    </citation>
    <scope>NUCLEOTIDE SEQUENCE</scope>
    <source>
        <strain evidence="1">81SQS9</strain>
    </source>
</reference>
<evidence type="ECO:0000313" key="1">
    <source>
        <dbReference type="EMBL" id="KAI4455627.1"/>
    </source>
</evidence>